<evidence type="ECO:0000256" key="7">
    <source>
        <dbReference type="SAM" id="MobiDB-lite"/>
    </source>
</evidence>
<dbReference type="PROSITE" id="PS51085">
    <property type="entry name" value="2FE2S_FER_2"/>
    <property type="match status" value="1"/>
</dbReference>
<evidence type="ECO:0000259" key="9">
    <source>
        <dbReference type="PROSITE" id="PS51384"/>
    </source>
</evidence>
<organism evidence="10 11">
    <name type="scientific">Parathalassolituus penaei</name>
    <dbReference type="NCBI Taxonomy" id="2997323"/>
    <lineage>
        <taxon>Bacteria</taxon>
        <taxon>Pseudomonadati</taxon>
        <taxon>Pseudomonadota</taxon>
        <taxon>Gammaproteobacteria</taxon>
        <taxon>Oceanospirillales</taxon>
        <taxon>Oceanospirillaceae</taxon>
        <taxon>Parathalassolituus</taxon>
    </lineage>
</organism>
<dbReference type="InterPro" id="IPR039261">
    <property type="entry name" value="FNR_nucleotide-bd"/>
</dbReference>
<evidence type="ECO:0000256" key="2">
    <source>
        <dbReference type="ARBA" id="ARBA00022714"/>
    </source>
</evidence>
<dbReference type="Pfam" id="PF00175">
    <property type="entry name" value="NAD_binding_1"/>
    <property type="match status" value="1"/>
</dbReference>
<feature type="domain" description="2Fe-2S ferredoxin-type" evidence="8">
    <location>
        <begin position="248"/>
        <end position="333"/>
    </location>
</feature>
<dbReference type="InterPro" id="IPR036010">
    <property type="entry name" value="2Fe-2S_ferredoxin-like_sf"/>
</dbReference>
<protein>
    <submittedName>
        <fullName evidence="10">PDR/VanB family oxidoreductase</fullName>
    </submittedName>
</protein>
<keyword evidence="3" id="KW-0479">Metal-binding</keyword>
<dbReference type="PANTHER" id="PTHR47354:SF1">
    <property type="entry name" value="CARNITINE MONOOXYGENASE REDUCTASE SUBUNIT"/>
    <property type="match status" value="1"/>
</dbReference>
<keyword evidence="6" id="KW-0411">Iron-sulfur</keyword>
<dbReference type="PRINTS" id="PR00409">
    <property type="entry name" value="PHDIOXRDTASE"/>
</dbReference>
<dbReference type="PROSITE" id="PS00197">
    <property type="entry name" value="2FE2S_FER_1"/>
    <property type="match status" value="1"/>
</dbReference>
<dbReference type="GO" id="GO:0046872">
    <property type="term" value="F:metal ion binding"/>
    <property type="evidence" value="ECO:0007669"/>
    <property type="project" value="UniProtKB-KW"/>
</dbReference>
<evidence type="ECO:0000256" key="4">
    <source>
        <dbReference type="ARBA" id="ARBA00023002"/>
    </source>
</evidence>
<dbReference type="InterPro" id="IPR050415">
    <property type="entry name" value="MRET"/>
</dbReference>
<dbReference type="InterPro" id="IPR001433">
    <property type="entry name" value="OxRdtase_FAD/NAD-bd"/>
</dbReference>
<evidence type="ECO:0000256" key="6">
    <source>
        <dbReference type="ARBA" id="ARBA00023014"/>
    </source>
</evidence>
<dbReference type="InterPro" id="IPR001041">
    <property type="entry name" value="2Fe-2S_ferredoxin-type"/>
</dbReference>
<feature type="domain" description="FAD-binding FR-type" evidence="9">
    <location>
        <begin position="4"/>
        <end position="106"/>
    </location>
</feature>
<evidence type="ECO:0000256" key="3">
    <source>
        <dbReference type="ARBA" id="ARBA00022723"/>
    </source>
</evidence>
<dbReference type="Gene3D" id="3.10.20.30">
    <property type="match status" value="1"/>
</dbReference>
<evidence type="ECO:0000256" key="5">
    <source>
        <dbReference type="ARBA" id="ARBA00023004"/>
    </source>
</evidence>
<dbReference type="InterPro" id="IPR017927">
    <property type="entry name" value="FAD-bd_FR_type"/>
</dbReference>
<dbReference type="CDD" id="cd06185">
    <property type="entry name" value="PDR_like"/>
    <property type="match status" value="1"/>
</dbReference>
<feature type="region of interest" description="Disordered" evidence="7">
    <location>
        <begin position="224"/>
        <end position="243"/>
    </location>
</feature>
<dbReference type="PROSITE" id="PS51384">
    <property type="entry name" value="FAD_FR"/>
    <property type="match status" value="1"/>
</dbReference>
<evidence type="ECO:0000313" key="11">
    <source>
        <dbReference type="Proteomes" id="UP001150830"/>
    </source>
</evidence>
<dbReference type="InterPro" id="IPR017938">
    <property type="entry name" value="Riboflavin_synthase-like_b-brl"/>
</dbReference>
<keyword evidence="11" id="KW-1185">Reference proteome</keyword>
<gene>
    <name evidence="10" type="ORF">OUO13_05830</name>
</gene>
<dbReference type="CDD" id="cd00207">
    <property type="entry name" value="fer2"/>
    <property type="match status" value="1"/>
</dbReference>
<keyword evidence="4" id="KW-0560">Oxidoreductase</keyword>
<keyword evidence="2" id="KW-0001">2Fe-2S</keyword>
<dbReference type="GO" id="GO:0016491">
    <property type="term" value="F:oxidoreductase activity"/>
    <property type="evidence" value="ECO:0007669"/>
    <property type="project" value="UniProtKB-KW"/>
</dbReference>
<dbReference type="Pfam" id="PF00111">
    <property type="entry name" value="Fer2"/>
    <property type="match status" value="1"/>
</dbReference>
<keyword evidence="1" id="KW-0285">Flavoprotein</keyword>
<name>A0A9X3EBT3_9GAMM</name>
<feature type="compositionally biased region" description="Low complexity" evidence="7">
    <location>
        <begin position="228"/>
        <end position="243"/>
    </location>
</feature>
<dbReference type="EMBL" id="JAPNOA010000019">
    <property type="protein sequence ID" value="MCY0964697.1"/>
    <property type="molecule type" value="Genomic_DNA"/>
</dbReference>
<evidence type="ECO:0000313" key="10">
    <source>
        <dbReference type="EMBL" id="MCY0964697.1"/>
    </source>
</evidence>
<comment type="caution">
    <text evidence="10">The sequence shown here is derived from an EMBL/GenBank/DDBJ whole genome shotgun (WGS) entry which is preliminary data.</text>
</comment>
<proteinExistence type="predicted"/>
<sequence length="333" mass="35884">MPSSALIQVQVQHKTRLADDIVGLQLQATDGSALPAFSAGAHIDLHLPNGQIRQYSLANDPQVSAFYELGILLDPTSRGGSCCVHQDIQAGDQLHISQPRNLFALVPAPRYRLFAGGIGITPILSMAHQLYAQGAEFELHYCARSRSRAAYVERLQAAAFAERVHLYFDDEPASARMDAAALLATPDQSHVYICGPSGFIRHLTSTAAQQGWSSEQVHYEQFAAPTRSSDNSASDNSASDNSSSDRAFEIQLVSSGQVISVAANESAADALTRAGVAVALSCEQGICGSCLLPIVDGEPDHRDYFQTQTERAANSHFTPCCSRAKSRRLVINR</sequence>
<dbReference type="GO" id="GO:0051537">
    <property type="term" value="F:2 iron, 2 sulfur cluster binding"/>
    <property type="evidence" value="ECO:0007669"/>
    <property type="project" value="UniProtKB-KW"/>
</dbReference>
<dbReference type="SUPFAM" id="SSF63380">
    <property type="entry name" value="Riboflavin synthase domain-like"/>
    <property type="match status" value="1"/>
</dbReference>
<dbReference type="AlphaFoldDB" id="A0A9X3EBT3"/>
<dbReference type="PANTHER" id="PTHR47354">
    <property type="entry name" value="NADH OXIDOREDUCTASE HCR"/>
    <property type="match status" value="1"/>
</dbReference>
<dbReference type="Gene3D" id="2.40.30.10">
    <property type="entry name" value="Translation factors"/>
    <property type="match status" value="1"/>
</dbReference>
<dbReference type="InterPro" id="IPR006058">
    <property type="entry name" value="2Fe2S_fd_BS"/>
</dbReference>
<keyword evidence="5" id="KW-0408">Iron</keyword>
<dbReference type="Gene3D" id="3.40.50.80">
    <property type="entry name" value="Nucleotide-binding domain of ferredoxin-NADP reductase (FNR) module"/>
    <property type="match status" value="1"/>
</dbReference>
<dbReference type="RefSeq" id="WP_283172916.1">
    <property type="nucleotide sequence ID" value="NZ_JAPNOA010000019.1"/>
</dbReference>
<dbReference type="InterPro" id="IPR012675">
    <property type="entry name" value="Beta-grasp_dom_sf"/>
</dbReference>
<dbReference type="Proteomes" id="UP001150830">
    <property type="component" value="Unassembled WGS sequence"/>
</dbReference>
<evidence type="ECO:0000256" key="1">
    <source>
        <dbReference type="ARBA" id="ARBA00022630"/>
    </source>
</evidence>
<accession>A0A9X3EBT3</accession>
<reference evidence="10" key="1">
    <citation type="submission" date="2022-11" db="EMBL/GenBank/DDBJ databases">
        <title>Parathalassolutuus dongxingensis gen. nov., sp. nov., a novel member of family Oceanospirillaceae isolated from a coastal shrimp pond in Guangxi, China.</title>
        <authorList>
            <person name="Chen H."/>
        </authorList>
    </citation>
    <scope>NUCLEOTIDE SEQUENCE</scope>
    <source>
        <strain evidence="10">G-43</strain>
    </source>
</reference>
<dbReference type="SUPFAM" id="SSF52343">
    <property type="entry name" value="Ferredoxin reductase-like, C-terminal NADP-linked domain"/>
    <property type="match status" value="1"/>
</dbReference>
<dbReference type="SUPFAM" id="SSF54292">
    <property type="entry name" value="2Fe-2S ferredoxin-like"/>
    <property type="match status" value="1"/>
</dbReference>
<evidence type="ECO:0000259" key="8">
    <source>
        <dbReference type="PROSITE" id="PS51085"/>
    </source>
</evidence>